<dbReference type="Proteomes" id="UP000095286">
    <property type="component" value="Unplaced"/>
</dbReference>
<sequence>MDYYFFFTLELSIFILIWTIFVYLCYKFTRKYCIYYFPVYYQIIPFVTISSLIAHMLELAYQLHYSKMDAFITGIPLSCSNSILEYLGFRKCRKHEDIMRKNILWHLSPINVMLSLIGEYISKILEIIIRGFLIVFDLVPFHYTLIVLSIFALIGYLGIFCKYGYSFSLLYGAVQMWKNRDIVTPKRVIDQNEVINEKEVVNKSGVINQKELTYHSDGTDKTEIKPIPPKRVESLDIKNK</sequence>
<evidence type="ECO:0000313" key="2">
    <source>
        <dbReference type="WBParaSite" id="RSKR_0000434850.1"/>
    </source>
</evidence>
<proteinExistence type="predicted"/>
<name>A0AC35TV86_9BILA</name>
<organism evidence="1 2">
    <name type="scientific">Rhabditophanes sp. KR3021</name>
    <dbReference type="NCBI Taxonomy" id="114890"/>
    <lineage>
        <taxon>Eukaryota</taxon>
        <taxon>Metazoa</taxon>
        <taxon>Ecdysozoa</taxon>
        <taxon>Nematoda</taxon>
        <taxon>Chromadorea</taxon>
        <taxon>Rhabditida</taxon>
        <taxon>Tylenchina</taxon>
        <taxon>Panagrolaimomorpha</taxon>
        <taxon>Strongyloidoidea</taxon>
        <taxon>Alloionematidae</taxon>
        <taxon>Rhabditophanes</taxon>
    </lineage>
</organism>
<protein>
    <submittedName>
        <fullName evidence="2">XK-related protein</fullName>
    </submittedName>
</protein>
<evidence type="ECO:0000313" key="1">
    <source>
        <dbReference type="Proteomes" id="UP000095286"/>
    </source>
</evidence>
<reference evidence="2" key="1">
    <citation type="submission" date="2016-11" db="UniProtKB">
        <authorList>
            <consortium name="WormBaseParasite"/>
        </authorList>
    </citation>
    <scope>IDENTIFICATION</scope>
    <source>
        <strain evidence="2">KR3021</strain>
    </source>
</reference>
<dbReference type="WBParaSite" id="RSKR_0000434850.1">
    <property type="protein sequence ID" value="RSKR_0000434850.1"/>
    <property type="gene ID" value="RSKR_0000434850"/>
</dbReference>
<accession>A0AC35TV86</accession>